<feature type="transmembrane region" description="Helical" evidence="9">
    <location>
        <begin position="405"/>
        <end position="433"/>
    </location>
</feature>
<keyword evidence="4" id="KW-0479">Metal-binding</keyword>
<evidence type="ECO:0000256" key="1">
    <source>
        <dbReference type="ARBA" id="ARBA00004651"/>
    </source>
</evidence>
<dbReference type="InterPro" id="IPR014755">
    <property type="entry name" value="Cu-Rt/internalin_Ig-like"/>
</dbReference>
<dbReference type="Pfam" id="PF05425">
    <property type="entry name" value="CopD"/>
    <property type="match status" value="1"/>
</dbReference>
<sequence>MRRRNARRAVARGAAVKVASRARLITRLAVIALLVAGGLVSDLVSAAVTHPAYAHAYLLESSPVDGQVLDRPPAEVRLRFNEAVNLGQRSIQLLDVTGKKLEIGASGYTDGKANTAQASLPTGLAEGTYVVAWRVTSADSHVVSGAFSFSVGHPSSLAVPVEQDTDPAVPVVDAIGRALAFLGMALVLGGALFVTVLWPAGRADRRGRRIVWSGFAALTAGTVVVLLVQGPYAEGVPLTEVFDPDLLGATLSTRLGQALLARLLIVLALGVAFGIAVRPASRPADTGAAEAEAAGTTRRIAPPAFAVAGAVALTLTWTLADHAQTGVQTWLAVPATSLHLLAMSLWLGGLIVLAACVVIPAGRREPTRAVSLEPALPRFSLLAQISFAVIAVTGLYLSWRQVGTWGALGGTVFGRLLLGKLAVVLAVLALAAGARRFVRRRGREPLGIEAVPSTALRRLRRSVAGEVVLGIAVLSITAVLVNTAPARDSYAPPVDSTVPLPAAAADAVPELRGGSVEVKIEPARLGGNVADIYINGQGGSLVAVPEISGALESPDRAIPALPVKVTAAEPGHYVANSMSIPYPGDWVLRLDIRISDFDETPVRVPFTAR</sequence>
<evidence type="ECO:0000313" key="13">
    <source>
        <dbReference type="Proteomes" id="UP001225356"/>
    </source>
</evidence>
<evidence type="ECO:0000256" key="4">
    <source>
        <dbReference type="ARBA" id="ARBA00022723"/>
    </source>
</evidence>
<organism evidence="12 13">
    <name type="scientific">Streptosporangium lutulentum</name>
    <dbReference type="NCBI Taxonomy" id="1461250"/>
    <lineage>
        <taxon>Bacteria</taxon>
        <taxon>Bacillati</taxon>
        <taxon>Actinomycetota</taxon>
        <taxon>Actinomycetes</taxon>
        <taxon>Streptosporangiales</taxon>
        <taxon>Streptosporangiaceae</taxon>
        <taxon>Streptosporangium</taxon>
    </lineage>
</organism>
<dbReference type="InterPro" id="IPR032694">
    <property type="entry name" value="CopC/D"/>
</dbReference>
<dbReference type="InterPro" id="IPR008457">
    <property type="entry name" value="Cu-R_CopD_dom"/>
</dbReference>
<dbReference type="SUPFAM" id="SSF81296">
    <property type="entry name" value="E set domains"/>
    <property type="match status" value="1"/>
</dbReference>
<dbReference type="InterPro" id="IPR014756">
    <property type="entry name" value="Ig_E-set"/>
</dbReference>
<keyword evidence="3 9" id="KW-0812">Transmembrane</keyword>
<evidence type="ECO:0000313" key="12">
    <source>
        <dbReference type="EMBL" id="MDP9850163.1"/>
    </source>
</evidence>
<evidence type="ECO:0000256" key="6">
    <source>
        <dbReference type="ARBA" id="ARBA00022989"/>
    </source>
</evidence>
<feature type="transmembrane region" description="Helical" evidence="9">
    <location>
        <begin position="300"/>
        <end position="320"/>
    </location>
</feature>
<dbReference type="Pfam" id="PF04234">
    <property type="entry name" value="CopC"/>
    <property type="match status" value="1"/>
</dbReference>
<dbReference type="InterPro" id="IPR007348">
    <property type="entry name" value="CopC_dom"/>
</dbReference>
<keyword evidence="7" id="KW-0186">Copper</keyword>
<feature type="transmembrane region" description="Helical" evidence="9">
    <location>
        <begin position="259"/>
        <end position="280"/>
    </location>
</feature>
<keyword evidence="5" id="KW-0732">Signal</keyword>
<keyword evidence="2" id="KW-1003">Cell membrane</keyword>
<feature type="transmembrane region" description="Helical" evidence="9">
    <location>
        <begin position="210"/>
        <end position="228"/>
    </location>
</feature>
<comment type="caution">
    <text evidence="12">The sequence shown here is derived from an EMBL/GenBank/DDBJ whole genome shotgun (WGS) entry which is preliminary data.</text>
</comment>
<evidence type="ECO:0000259" key="10">
    <source>
        <dbReference type="Pfam" id="PF04234"/>
    </source>
</evidence>
<dbReference type="Proteomes" id="UP001225356">
    <property type="component" value="Unassembled WGS sequence"/>
</dbReference>
<dbReference type="Gene3D" id="2.60.40.1220">
    <property type="match status" value="1"/>
</dbReference>
<keyword evidence="6 9" id="KW-1133">Transmembrane helix</keyword>
<evidence type="ECO:0000256" key="9">
    <source>
        <dbReference type="SAM" id="Phobius"/>
    </source>
</evidence>
<dbReference type="EMBL" id="JAUSQU010000001">
    <property type="protein sequence ID" value="MDP9850163.1"/>
    <property type="molecule type" value="Genomic_DNA"/>
</dbReference>
<name>A0ABT9QTR6_9ACTN</name>
<feature type="transmembrane region" description="Helical" evidence="9">
    <location>
        <begin position="463"/>
        <end position="481"/>
    </location>
</feature>
<feature type="transmembrane region" description="Helical" evidence="9">
    <location>
        <begin position="379"/>
        <end position="399"/>
    </location>
</feature>
<accession>A0ABT9QTR6</accession>
<gene>
    <name evidence="12" type="ORF">J2853_009374</name>
</gene>
<feature type="domain" description="CopC" evidence="10">
    <location>
        <begin position="55"/>
        <end position="151"/>
    </location>
</feature>
<feature type="transmembrane region" description="Helical" evidence="9">
    <location>
        <begin position="340"/>
        <end position="359"/>
    </location>
</feature>
<keyword evidence="13" id="KW-1185">Reference proteome</keyword>
<dbReference type="RefSeq" id="WP_307568419.1">
    <property type="nucleotide sequence ID" value="NZ_JAUSQU010000001.1"/>
</dbReference>
<dbReference type="PANTHER" id="PTHR34820">
    <property type="entry name" value="INNER MEMBRANE PROTEIN YEBZ"/>
    <property type="match status" value="1"/>
</dbReference>
<evidence type="ECO:0000259" key="11">
    <source>
        <dbReference type="Pfam" id="PF05425"/>
    </source>
</evidence>
<feature type="transmembrane region" description="Helical" evidence="9">
    <location>
        <begin position="178"/>
        <end position="198"/>
    </location>
</feature>
<evidence type="ECO:0000256" key="8">
    <source>
        <dbReference type="ARBA" id="ARBA00023136"/>
    </source>
</evidence>
<evidence type="ECO:0000256" key="5">
    <source>
        <dbReference type="ARBA" id="ARBA00022729"/>
    </source>
</evidence>
<evidence type="ECO:0000256" key="3">
    <source>
        <dbReference type="ARBA" id="ARBA00022692"/>
    </source>
</evidence>
<feature type="domain" description="Copper resistance protein D" evidence="11">
    <location>
        <begin position="375"/>
        <end position="480"/>
    </location>
</feature>
<keyword evidence="8 9" id="KW-0472">Membrane</keyword>
<protein>
    <submittedName>
        <fullName evidence="12">Copper transport protein</fullName>
    </submittedName>
</protein>
<dbReference type="PANTHER" id="PTHR34820:SF4">
    <property type="entry name" value="INNER MEMBRANE PROTEIN YEBZ"/>
    <property type="match status" value="1"/>
</dbReference>
<evidence type="ECO:0000256" key="2">
    <source>
        <dbReference type="ARBA" id="ARBA00022475"/>
    </source>
</evidence>
<comment type="subcellular location">
    <subcellularLocation>
        <location evidence="1">Cell membrane</location>
        <topology evidence="1">Multi-pass membrane protein</topology>
    </subcellularLocation>
</comment>
<proteinExistence type="predicted"/>
<evidence type="ECO:0000256" key="7">
    <source>
        <dbReference type="ARBA" id="ARBA00023008"/>
    </source>
</evidence>
<reference evidence="12 13" key="1">
    <citation type="submission" date="2023-07" db="EMBL/GenBank/DDBJ databases">
        <title>Sequencing the genomes of 1000 actinobacteria strains.</title>
        <authorList>
            <person name="Klenk H.-P."/>
        </authorList>
    </citation>
    <scope>NUCLEOTIDE SEQUENCE [LARGE SCALE GENOMIC DNA]</scope>
    <source>
        <strain evidence="12 13">DSM 46740</strain>
    </source>
</reference>